<name>A0A4Z2IMK0_9TELE</name>
<reference evidence="1 2" key="1">
    <citation type="submission" date="2019-03" db="EMBL/GenBank/DDBJ databases">
        <title>First draft genome of Liparis tanakae, snailfish: a comprehensive survey of snailfish specific genes.</title>
        <authorList>
            <person name="Kim W."/>
            <person name="Song I."/>
            <person name="Jeong J.-H."/>
            <person name="Kim D."/>
            <person name="Kim S."/>
            <person name="Ryu S."/>
            <person name="Song J.Y."/>
            <person name="Lee S.K."/>
        </authorList>
    </citation>
    <scope>NUCLEOTIDE SEQUENCE [LARGE SCALE GENOMIC DNA]</scope>
    <source>
        <tissue evidence="1">Muscle</tissue>
    </source>
</reference>
<sequence>MESERMCAAAGGAARLHLFCTRDFWSSSDHDLKFIDGVQCGPVRLLDQREAHKMLDVCRGLIRRSSAVTEPLDTLDRVRTL</sequence>
<dbReference type="EMBL" id="SRLO01000074">
    <property type="protein sequence ID" value="TNN78432.1"/>
    <property type="molecule type" value="Genomic_DNA"/>
</dbReference>
<evidence type="ECO:0000313" key="1">
    <source>
        <dbReference type="EMBL" id="TNN78432.1"/>
    </source>
</evidence>
<dbReference type="Proteomes" id="UP000314294">
    <property type="component" value="Unassembled WGS sequence"/>
</dbReference>
<proteinExistence type="predicted"/>
<organism evidence="1 2">
    <name type="scientific">Liparis tanakae</name>
    <name type="common">Tanaka's snailfish</name>
    <dbReference type="NCBI Taxonomy" id="230148"/>
    <lineage>
        <taxon>Eukaryota</taxon>
        <taxon>Metazoa</taxon>
        <taxon>Chordata</taxon>
        <taxon>Craniata</taxon>
        <taxon>Vertebrata</taxon>
        <taxon>Euteleostomi</taxon>
        <taxon>Actinopterygii</taxon>
        <taxon>Neopterygii</taxon>
        <taxon>Teleostei</taxon>
        <taxon>Neoteleostei</taxon>
        <taxon>Acanthomorphata</taxon>
        <taxon>Eupercaria</taxon>
        <taxon>Perciformes</taxon>
        <taxon>Cottioidei</taxon>
        <taxon>Cottales</taxon>
        <taxon>Liparidae</taxon>
        <taxon>Liparis</taxon>
    </lineage>
</organism>
<keyword evidence="2" id="KW-1185">Reference proteome</keyword>
<dbReference type="AlphaFoldDB" id="A0A4Z2IMK0"/>
<evidence type="ECO:0000313" key="2">
    <source>
        <dbReference type="Proteomes" id="UP000314294"/>
    </source>
</evidence>
<accession>A0A4Z2IMK0</accession>
<comment type="caution">
    <text evidence="1">The sequence shown here is derived from an EMBL/GenBank/DDBJ whole genome shotgun (WGS) entry which is preliminary data.</text>
</comment>
<gene>
    <name evidence="1" type="ORF">EYF80_011416</name>
</gene>
<protein>
    <submittedName>
        <fullName evidence="1">Uncharacterized protein</fullName>
    </submittedName>
</protein>